<sequence>MSVLVSVDRHEWYAPPQIYTRDDSSGLWTVKPTFQPESMMPSSGLNGEASHLEHRHQINRHELIDGVSSMETCYEHASAELHSENEAGIGSKKRLEEDMSSDGAVADGLVNETGELKLENKTSMENPLLSDCPGPTAAAANASIAERVIEPTLVMFEVHVPPSGMLDGVHSQHFFGTAVIIHHSRNIGLVAVDKNTVAISLSNVMLSFAAYPIEIPGEVVFLHPVHNYALVAYDPLALGPVGASVDRAAELLPGRPAVSMVNWMVQLFIEPELMELFQTKPALCRGDSVYHVGLCRSLLATSRKSIVTNPCPRYKATNMEVIELDTDFGSTFSGLLTDEHGRGFHFPLGLKNIKGEKKLKFDCNTSEDHQFVRGIPVYAMSQVLDKIIAGANGLPLLINGVKRPMPLVRILEVEFYTTLLSKARSFGLLLRKIPVRRQVLRVKENACQALDNGNNDGNLNMTIFRQDFDDVSKEETDHACNDFDIGQYPNFDDETVAAEEDVVDDNEEEVTTVNEHVEHPFWGRQSVVCPTVGLLSQFKAKNHGSVTHIKTDRDGRFELLFITIGAAIRSFITCMRPVIIVDGAHLKGRYHGVNLLAVAMDANNVILPIAYGVGKSETSDSWTWFMGHLRDYIGPISNLTVISDRANSIDNAVRRCFPYVFHGLCGVYLYRNLKSRSTGTLKHRVTPWTEKKITKRVVKSTSWRVEPCSNTLFEVLDNNLNGLVDLNAKTCSCKKWKTSGYPCGHVIKVALHLNQDDSSPYAMDCYTTEVYRQTYAEIVYPIPHPSEWDIPDDL</sequence>
<accession>A0A6A2XM07</accession>
<keyword evidence="3" id="KW-0862">Zinc</keyword>
<dbReference type="InterPro" id="IPR006564">
    <property type="entry name" value="Znf_PMZ"/>
</dbReference>
<dbReference type="PANTHER" id="PTHR46366:SF1">
    <property type="entry name" value="PDZ DOMAIN-CONTAINING PROTEIN C1685.05"/>
    <property type="match status" value="1"/>
</dbReference>
<proteinExistence type="predicted"/>
<dbReference type="InterPro" id="IPR007527">
    <property type="entry name" value="Znf_SWIM"/>
</dbReference>
<evidence type="ECO:0000256" key="3">
    <source>
        <dbReference type="ARBA" id="ARBA00022833"/>
    </source>
</evidence>
<evidence type="ECO:0000256" key="1">
    <source>
        <dbReference type="ARBA" id="ARBA00022723"/>
    </source>
</evidence>
<evidence type="ECO:0000313" key="6">
    <source>
        <dbReference type="EMBL" id="KAE8676823.1"/>
    </source>
</evidence>
<dbReference type="SMART" id="SM00575">
    <property type="entry name" value="ZnF_PMZ"/>
    <property type="match status" value="1"/>
</dbReference>
<gene>
    <name evidence="6" type="ORF">F3Y22_tig00111582pilonHSYRG01303</name>
</gene>
<evidence type="ECO:0000313" key="7">
    <source>
        <dbReference type="Proteomes" id="UP000436088"/>
    </source>
</evidence>
<dbReference type="GO" id="GO:0008233">
    <property type="term" value="F:peptidase activity"/>
    <property type="evidence" value="ECO:0007669"/>
    <property type="project" value="UniProtKB-KW"/>
</dbReference>
<name>A0A6A2XM07_HIBSY</name>
<protein>
    <submittedName>
        <fullName evidence="6">Protease Do-like 7</fullName>
    </submittedName>
</protein>
<feature type="domain" description="SWIM-type" evidence="5">
    <location>
        <begin position="713"/>
        <end position="754"/>
    </location>
</feature>
<keyword evidence="7" id="KW-1185">Reference proteome</keyword>
<dbReference type="PROSITE" id="PS50966">
    <property type="entry name" value="ZF_SWIM"/>
    <property type="match status" value="1"/>
</dbReference>
<organism evidence="6 7">
    <name type="scientific">Hibiscus syriacus</name>
    <name type="common">Rose of Sharon</name>
    <dbReference type="NCBI Taxonomy" id="106335"/>
    <lineage>
        <taxon>Eukaryota</taxon>
        <taxon>Viridiplantae</taxon>
        <taxon>Streptophyta</taxon>
        <taxon>Embryophyta</taxon>
        <taxon>Tracheophyta</taxon>
        <taxon>Spermatophyta</taxon>
        <taxon>Magnoliopsida</taxon>
        <taxon>eudicotyledons</taxon>
        <taxon>Gunneridae</taxon>
        <taxon>Pentapetalae</taxon>
        <taxon>rosids</taxon>
        <taxon>malvids</taxon>
        <taxon>Malvales</taxon>
        <taxon>Malvaceae</taxon>
        <taxon>Malvoideae</taxon>
        <taxon>Hibiscus</taxon>
    </lineage>
</organism>
<dbReference type="InterPro" id="IPR018289">
    <property type="entry name" value="MULE_transposase_dom"/>
</dbReference>
<dbReference type="Pfam" id="PF04434">
    <property type="entry name" value="SWIM"/>
    <property type="match status" value="1"/>
</dbReference>
<dbReference type="PANTHER" id="PTHR46366">
    <property type="entry name" value="PRO-APOPTOTIC SERINE PROTEASE NMA111"/>
    <property type="match status" value="1"/>
</dbReference>
<keyword evidence="1" id="KW-0479">Metal-binding</keyword>
<reference evidence="6" key="1">
    <citation type="submission" date="2019-09" db="EMBL/GenBank/DDBJ databases">
        <title>Draft genome information of white flower Hibiscus syriacus.</title>
        <authorList>
            <person name="Kim Y.-M."/>
        </authorList>
    </citation>
    <scope>NUCLEOTIDE SEQUENCE [LARGE SCALE GENOMIC DNA]</scope>
    <source>
        <strain evidence="6">YM2019G1</strain>
    </source>
</reference>
<dbReference type="Proteomes" id="UP000436088">
    <property type="component" value="Unassembled WGS sequence"/>
</dbReference>
<dbReference type="Pfam" id="PF10551">
    <property type="entry name" value="MULE"/>
    <property type="match status" value="1"/>
</dbReference>
<dbReference type="GO" id="GO:0008270">
    <property type="term" value="F:zinc ion binding"/>
    <property type="evidence" value="ECO:0007669"/>
    <property type="project" value="UniProtKB-KW"/>
</dbReference>
<dbReference type="EMBL" id="VEPZ02001375">
    <property type="protein sequence ID" value="KAE8676823.1"/>
    <property type="molecule type" value="Genomic_DNA"/>
</dbReference>
<comment type="caution">
    <text evidence="6">The sequence shown here is derived from an EMBL/GenBank/DDBJ whole genome shotgun (WGS) entry which is preliminary data.</text>
</comment>
<evidence type="ECO:0000256" key="2">
    <source>
        <dbReference type="ARBA" id="ARBA00022771"/>
    </source>
</evidence>
<dbReference type="AlphaFoldDB" id="A0A6A2XM07"/>
<evidence type="ECO:0000256" key="4">
    <source>
        <dbReference type="PROSITE-ProRule" id="PRU00325"/>
    </source>
</evidence>
<keyword evidence="2 4" id="KW-0863">Zinc-finger</keyword>
<dbReference type="GO" id="GO:0006508">
    <property type="term" value="P:proteolysis"/>
    <property type="evidence" value="ECO:0007669"/>
    <property type="project" value="UniProtKB-KW"/>
</dbReference>
<evidence type="ECO:0000259" key="5">
    <source>
        <dbReference type="PROSITE" id="PS50966"/>
    </source>
</evidence>